<dbReference type="EMBL" id="BAAAKV010000002">
    <property type="protein sequence ID" value="GAA1151759.1"/>
    <property type="molecule type" value="Genomic_DNA"/>
</dbReference>
<sequence>MERLGRVRGPAGRERGRSRPGEPPGRPDRAGVVVDDGARRPWGKGGERVKWRGGRGRDAGRTAVVGRARGGRGDRTGPTGRLGVASGRRSFTGPPAGRAVRIVAVGALLAVVALPGAPGLSGRASAADAAPTPYGYDPEAKRVTGASTTSAAEPLDAGSTYRDSIGPNRTRVYRLNLDAKTNAYVSAVAVPEAGTKVDGRDELSVSVQDQQGSDCGSNDARFGSSSRFPRPLAAYAYRLIDKKAYNCQEAGPYYVVIERTGEATSSAEPWGLEIRHLSEPGLAKTGPTVAPSQWPSASPEPPAAAGPPRPRAGGAGFHDATALTSGEWSTEIEPGGSLFYKVPVDWGQQLFAGAELGSSTGKGFVTGALVMSLYNPARGLVDSSSPVSYDGKQKTTSLDPLPPVAYENRFGFSTGDKDMRFAGWYYLKVSLDPEVGEKFGIRPYGLTLRTSVEGEAKAGPAYDGPAGEFAVTDDDRTEATDGKARNGAMVLVATAGLGTGTVLVLGLGVWTLLARRRAVVSS</sequence>
<feature type="region of interest" description="Disordered" evidence="1">
    <location>
        <begin position="136"/>
        <end position="163"/>
    </location>
</feature>
<feature type="compositionally biased region" description="Basic and acidic residues" evidence="1">
    <location>
        <begin position="1"/>
        <end position="29"/>
    </location>
</feature>
<feature type="compositionally biased region" description="Basic and acidic residues" evidence="1">
    <location>
        <begin position="45"/>
        <end position="60"/>
    </location>
</feature>
<proteinExistence type="predicted"/>
<evidence type="ECO:0000256" key="1">
    <source>
        <dbReference type="SAM" id="MobiDB-lite"/>
    </source>
</evidence>
<evidence type="ECO:0008006" key="5">
    <source>
        <dbReference type="Google" id="ProtNLM"/>
    </source>
</evidence>
<evidence type="ECO:0000313" key="4">
    <source>
        <dbReference type="Proteomes" id="UP001501371"/>
    </source>
</evidence>
<comment type="caution">
    <text evidence="3">The sequence shown here is derived from an EMBL/GenBank/DDBJ whole genome shotgun (WGS) entry which is preliminary data.</text>
</comment>
<feature type="transmembrane region" description="Helical" evidence="2">
    <location>
        <begin position="488"/>
        <end position="513"/>
    </location>
</feature>
<keyword evidence="2" id="KW-0472">Membrane</keyword>
<accession>A0ABN1UJG1</accession>
<name>A0ABN1UJG1_9ACTN</name>
<feature type="compositionally biased region" description="Pro residues" evidence="1">
    <location>
        <begin position="298"/>
        <end position="310"/>
    </location>
</feature>
<feature type="region of interest" description="Disordered" evidence="1">
    <location>
        <begin position="281"/>
        <end position="315"/>
    </location>
</feature>
<keyword evidence="2" id="KW-1133">Transmembrane helix</keyword>
<evidence type="ECO:0000313" key="3">
    <source>
        <dbReference type="EMBL" id="GAA1151759.1"/>
    </source>
</evidence>
<feature type="region of interest" description="Disordered" evidence="1">
    <location>
        <begin position="1"/>
        <end position="90"/>
    </location>
</feature>
<keyword evidence="4" id="KW-1185">Reference proteome</keyword>
<reference evidence="3 4" key="1">
    <citation type="journal article" date="2019" name="Int. J. Syst. Evol. Microbiol.">
        <title>The Global Catalogue of Microorganisms (GCM) 10K type strain sequencing project: providing services to taxonomists for standard genome sequencing and annotation.</title>
        <authorList>
            <consortium name="The Broad Institute Genomics Platform"/>
            <consortium name="The Broad Institute Genome Sequencing Center for Infectious Disease"/>
            <person name="Wu L."/>
            <person name="Ma J."/>
        </authorList>
    </citation>
    <scope>NUCLEOTIDE SEQUENCE [LARGE SCALE GENOMIC DNA]</scope>
    <source>
        <strain evidence="3 4">JCM 12696</strain>
    </source>
</reference>
<evidence type="ECO:0000256" key="2">
    <source>
        <dbReference type="SAM" id="Phobius"/>
    </source>
</evidence>
<gene>
    <name evidence="3" type="ORF">GCM10009654_03930</name>
</gene>
<dbReference type="Proteomes" id="UP001501371">
    <property type="component" value="Unassembled WGS sequence"/>
</dbReference>
<organism evidence="3 4">
    <name type="scientific">Streptomyces hebeiensis</name>
    <dbReference type="NCBI Taxonomy" id="229486"/>
    <lineage>
        <taxon>Bacteria</taxon>
        <taxon>Bacillati</taxon>
        <taxon>Actinomycetota</taxon>
        <taxon>Actinomycetes</taxon>
        <taxon>Kitasatosporales</taxon>
        <taxon>Streptomycetaceae</taxon>
        <taxon>Streptomyces</taxon>
    </lineage>
</organism>
<keyword evidence="2" id="KW-0812">Transmembrane</keyword>
<protein>
    <recommendedName>
        <fullName evidence="5">Secreted protein</fullName>
    </recommendedName>
</protein>